<dbReference type="OrthoDB" id="9816185at2"/>
<evidence type="ECO:0000313" key="3">
    <source>
        <dbReference type="Proteomes" id="UP000029444"/>
    </source>
</evidence>
<evidence type="ECO:0000259" key="1">
    <source>
        <dbReference type="SMART" id="SM00507"/>
    </source>
</evidence>
<gene>
    <name evidence="2" type="ORF">Y5S_01821</name>
</gene>
<dbReference type="InterPro" id="IPR003615">
    <property type="entry name" value="HNH_nuc"/>
</dbReference>
<dbReference type="STRING" id="1177154.Y5S_01821"/>
<organism evidence="2 3">
    <name type="scientific">Alcanivorax nanhaiticus</name>
    <dbReference type="NCBI Taxonomy" id="1177154"/>
    <lineage>
        <taxon>Bacteria</taxon>
        <taxon>Pseudomonadati</taxon>
        <taxon>Pseudomonadota</taxon>
        <taxon>Gammaproteobacteria</taxon>
        <taxon>Oceanospirillales</taxon>
        <taxon>Alcanivoracaceae</taxon>
        <taxon>Alcanivorax</taxon>
    </lineage>
</organism>
<dbReference type="RefSeq" id="WP_035232397.1">
    <property type="nucleotide sequence ID" value="NZ_ARXV01000006.1"/>
</dbReference>
<keyword evidence="3" id="KW-1185">Reference proteome</keyword>
<comment type="caution">
    <text evidence="2">The sequence shown here is derived from an EMBL/GenBank/DDBJ whole genome shotgun (WGS) entry which is preliminary data.</text>
</comment>
<dbReference type="EMBL" id="ARXV01000006">
    <property type="protein sequence ID" value="KGD64913.1"/>
    <property type="molecule type" value="Genomic_DNA"/>
</dbReference>
<evidence type="ECO:0000313" key="2">
    <source>
        <dbReference type="EMBL" id="KGD64913.1"/>
    </source>
</evidence>
<dbReference type="AlphaFoldDB" id="A0A095TR85"/>
<name>A0A095TR85_9GAMM</name>
<protein>
    <recommendedName>
        <fullName evidence="1">HNH nuclease domain-containing protein</fullName>
    </recommendedName>
</protein>
<sequence length="287" mass="32365">MIKLPPPVYQFDQVFSTCLEGLDKKPKFKARLSAGKADIDAQLDLYSEKAPIGELYTLEPFVKEHGPDPIIVSDLKKSEFLNLYEVHLRGKEKPGRVIYEKLLASANGSCPYCGGIGRPRNLDHYLPKSKFPQFSLFPKNLVPACRDCNMDGKGQGFSASAGKQIIHPFLDAEHFFQEQWIFGTYDPSDEPTGSVNFYADPPLHWSEVDQERAKTHFKDFELGVRYAKEAGSRLISLREQLDKLADLGISSDEISKVLLRPMVDHAPHVNHWERVMGKAVIETMNDG</sequence>
<feature type="domain" description="HNH nuclease" evidence="1">
    <location>
        <begin position="97"/>
        <end position="150"/>
    </location>
</feature>
<dbReference type="Proteomes" id="UP000029444">
    <property type="component" value="Unassembled WGS sequence"/>
</dbReference>
<dbReference type="Gene3D" id="1.10.30.50">
    <property type="match status" value="1"/>
</dbReference>
<dbReference type="CDD" id="cd00085">
    <property type="entry name" value="HNHc"/>
    <property type="match status" value="1"/>
</dbReference>
<dbReference type="SMART" id="SM00507">
    <property type="entry name" value="HNHc"/>
    <property type="match status" value="1"/>
</dbReference>
<dbReference type="eggNOG" id="COG1403">
    <property type="taxonomic scope" value="Bacteria"/>
</dbReference>
<proteinExistence type="predicted"/>
<accession>A0A095TR85</accession>
<reference evidence="2 3" key="1">
    <citation type="submission" date="2012-09" db="EMBL/GenBank/DDBJ databases">
        <title>Genome Sequence of alkane-degrading Bacterium Alcanivorax sp. 19-m-6.</title>
        <authorList>
            <person name="Lai Q."/>
            <person name="Shao Z."/>
        </authorList>
    </citation>
    <scope>NUCLEOTIDE SEQUENCE [LARGE SCALE GENOMIC DNA]</scope>
    <source>
        <strain evidence="2 3">19-m-6</strain>
    </source>
</reference>